<evidence type="ECO:0000313" key="1">
    <source>
        <dbReference type="EMBL" id="KAF3848431.1"/>
    </source>
</evidence>
<dbReference type="EMBL" id="JAAKFY010000012">
    <property type="protein sequence ID" value="KAF3848431.1"/>
    <property type="molecule type" value="Genomic_DNA"/>
</dbReference>
<keyword evidence="2" id="KW-1185">Reference proteome</keyword>
<protein>
    <submittedName>
        <fullName evidence="1">Uncharacterized protein</fullName>
    </submittedName>
</protein>
<comment type="caution">
    <text evidence="1">The sequence shown here is derived from an EMBL/GenBank/DDBJ whole genome shotgun (WGS) entry which is preliminary data.</text>
</comment>
<sequence>MPAVNHSAHFLFPSAEPAHQGNYSCVYHLFVFLMTSPLRAVCSPSPSQIGCFSPTSLHSSSMYGVSGAQLQGFQVFRGSTFSISCSIQPQLPGGSFQLNFTSINSTHNYYSLPAVNHSAHFLFLLQSPPTRETTASRLLSVTVTGELLQFIRQMAPCCSDFRVQVSTECLLTLDVMLSMYPEPFIIRAVVLPLIQLLATRGRRPSRQEDIELDYDTWIFLQKRKELREQ</sequence>
<evidence type="ECO:0000313" key="2">
    <source>
        <dbReference type="Proteomes" id="UP000518266"/>
    </source>
</evidence>
<dbReference type="OrthoDB" id="8960934at2759"/>
<feature type="non-terminal residue" evidence="1">
    <location>
        <position position="1"/>
    </location>
</feature>
<accession>A0A7J5YHK3</accession>
<dbReference type="Proteomes" id="UP000518266">
    <property type="component" value="Unassembled WGS sequence"/>
</dbReference>
<gene>
    <name evidence="1" type="ORF">F7725_014928</name>
</gene>
<proteinExistence type="predicted"/>
<dbReference type="AlphaFoldDB" id="A0A7J5YHK3"/>
<name>A0A7J5YHK3_DISMA</name>
<organism evidence="1 2">
    <name type="scientific">Dissostichus mawsoni</name>
    <name type="common">Antarctic cod</name>
    <dbReference type="NCBI Taxonomy" id="36200"/>
    <lineage>
        <taxon>Eukaryota</taxon>
        <taxon>Metazoa</taxon>
        <taxon>Chordata</taxon>
        <taxon>Craniata</taxon>
        <taxon>Vertebrata</taxon>
        <taxon>Euteleostomi</taxon>
        <taxon>Actinopterygii</taxon>
        <taxon>Neopterygii</taxon>
        <taxon>Teleostei</taxon>
        <taxon>Neoteleostei</taxon>
        <taxon>Acanthomorphata</taxon>
        <taxon>Eupercaria</taxon>
        <taxon>Perciformes</taxon>
        <taxon>Notothenioidei</taxon>
        <taxon>Nototheniidae</taxon>
        <taxon>Dissostichus</taxon>
    </lineage>
</organism>
<reference evidence="1 2" key="1">
    <citation type="submission" date="2020-03" db="EMBL/GenBank/DDBJ databases">
        <title>Dissostichus mawsoni Genome sequencing and assembly.</title>
        <authorList>
            <person name="Park H."/>
        </authorList>
    </citation>
    <scope>NUCLEOTIDE SEQUENCE [LARGE SCALE GENOMIC DNA]</scope>
    <source>
        <strain evidence="1">DM0001</strain>
        <tissue evidence="1">Muscle</tissue>
    </source>
</reference>